<organism evidence="13 14">
    <name type="scientific">Lysobacter soyae</name>
    <dbReference type="NCBI Taxonomy" id="2764185"/>
    <lineage>
        <taxon>Bacteria</taxon>
        <taxon>Pseudomonadati</taxon>
        <taxon>Pseudomonadota</taxon>
        <taxon>Gammaproteobacteria</taxon>
        <taxon>Lysobacterales</taxon>
        <taxon>Lysobacteraceae</taxon>
        <taxon>Lysobacter</taxon>
    </lineage>
</organism>
<keyword evidence="8 11" id="KW-0067">ATP-binding</keyword>
<dbReference type="PANTHER" id="PTHR10344">
    <property type="entry name" value="THYMIDYLATE KINASE"/>
    <property type="match status" value="1"/>
</dbReference>
<reference evidence="13 14" key="1">
    <citation type="submission" date="2021-08" db="EMBL/GenBank/DDBJ databases">
        <title>Lysobacter sp. strain CJ11 Genome sequencing and assembly.</title>
        <authorList>
            <person name="Kim I."/>
        </authorList>
    </citation>
    <scope>NUCLEOTIDE SEQUENCE [LARGE SCALE GENOMIC DNA]</scope>
    <source>
        <strain evidence="13 14">CJ11</strain>
    </source>
</reference>
<dbReference type="InterPro" id="IPR018094">
    <property type="entry name" value="Thymidylate_kinase"/>
</dbReference>
<dbReference type="GO" id="GO:0004798">
    <property type="term" value="F:dTMP kinase activity"/>
    <property type="evidence" value="ECO:0007669"/>
    <property type="project" value="UniProtKB-EC"/>
</dbReference>
<proteinExistence type="inferred from homology"/>
<dbReference type="EC" id="2.7.4.9" evidence="2 11"/>
<evidence type="ECO:0000313" key="13">
    <source>
        <dbReference type="EMBL" id="QYR52219.1"/>
    </source>
</evidence>
<evidence type="ECO:0000256" key="9">
    <source>
        <dbReference type="ARBA" id="ARBA00029962"/>
    </source>
</evidence>
<evidence type="ECO:0000256" key="3">
    <source>
        <dbReference type="ARBA" id="ARBA00017144"/>
    </source>
</evidence>
<keyword evidence="14" id="KW-1185">Reference proteome</keyword>
<dbReference type="PANTHER" id="PTHR10344:SF4">
    <property type="entry name" value="UMP-CMP KINASE 2, MITOCHONDRIAL"/>
    <property type="match status" value="1"/>
</dbReference>
<dbReference type="Pfam" id="PF02223">
    <property type="entry name" value="Thymidylate_kin"/>
    <property type="match status" value="1"/>
</dbReference>
<dbReference type="NCBIfam" id="TIGR00041">
    <property type="entry name" value="DTMP_kinase"/>
    <property type="match status" value="1"/>
</dbReference>
<keyword evidence="6 11" id="KW-0547">Nucleotide-binding</keyword>
<keyword evidence="7 11" id="KW-0418">Kinase</keyword>
<dbReference type="Proteomes" id="UP000824755">
    <property type="component" value="Chromosome"/>
</dbReference>
<evidence type="ECO:0000256" key="5">
    <source>
        <dbReference type="ARBA" id="ARBA00022727"/>
    </source>
</evidence>
<dbReference type="EMBL" id="CP080544">
    <property type="protein sequence ID" value="QYR52219.1"/>
    <property type="molecule type" value="Genomic_DNA"/>
</dbReference>
<keyword evidence="4 11" id="KW-0808">Transferase</keyword>
<comment type="function">
    <text evidence="11">Phosphorylation of dTMP to form dTDP in both de novo and salvage pathways of dTTP synthesis.</text>
</comment>
<name>A0ABX8WP11_9GAMM</name>
<evidence type="ECO:0000256" key="11">
    <source>
        <dbReference type="HAMAP-Rule" id="MF_00165"/>
    </source>
</evidence>
<evidence type="ECO:0000256" key="1">
    <source>
        <dbReference type="ARBA" id="ARBA00009776"/>
    </source>
</evidence>
<dbReference type="CDD" id="cd01672">
    <property type="entry name" value="TMPK"/>
    <property type="match status" value="1"/>
</dbReference>
<accession>A0ABX8WP11</accession>
<dbReference type="InterPro" id="IPR039430">
    <property type="entry name" value="Thymidylate_kin-like_dom"/>
</dbReference>
<feature type="domain" description="Thymidylate kinase-like" evidence="12">
    <location>
        <begin position="15"/>
        <end position="199"/>
    </location>
</feature>
<evidence type="ECO:0000256" key="10">
    <source>
        <dbReference type="ARBA" id="ARBA00048743"/>
    </source>
</evidence>
<gene>
    <name evidence="11 13" type="primary">tmk</name>
    <name evidence="13" type="ORF">H8L67_06250</name>
</gene>
<protein>
    <recommendedName>
        <fullName evidence="3 11">Thymidylate kinase</fullName>
        <ecNumber evidence="2 11">2.7.4.9</ecNumber>
    </recommendedName>
    <alternativeName>
        <fullName evidence="9 11">dTMP kinase</fullName>
    </alternativeName>
</protein>
<evidence type="ECO:0000256" key="4">
    <source>
        <dbReference type="ARBA" id="ARBA00022679"/>
    </source>
</evidence>
<evidence type="ECO:0000256" key="8">
    <source>
        <dbReference type="ARBA" id="ARBA00022840"/>
    </source>
</evidence>
<evidence type="ECO:0000313" key="14">
    <source>
        <dbReference type="Proteomes" id="UP000824755"/>
    </source>
</evidence>
<evidence type="ECO:0000256" key="6">
    <source>
        <dbReference type="ARBA" id="ARBA00022741"/>
    </source>
</evidence>
<comment type="catalytic activity">
    <reaction evidence="10 11">
        <text>dTMP + ATP = dTDP + ADP</text>
        <dbReference type="Rhea" id="RHEA:13517"/>
        <dbReference type="ChEBI" id="CHEBI:30616"/>
        <dbReference type="ChEBI" id="CHEBI:58369"/>
        <dbReference type="ChEBI" id="CHEBI:63528"/>
        <dbReference type="ChEBI" id="CHEBI:456216"/>
        <dbReference type="EC" id="2.7.4.9"/>
    </reaction>
</comment>
<evidence type="ECO:0000259" key="12">
    <source>
        <dbReference type="Pfam" id="PF02223"/>
    </source>
</evidence>
<dbReference type="RefSeq" id="WP_220379006.1">
    <property type="nucleotide sequence ID" value="NZ_CP080544.1"/>
</dbReference>
<dbReference type="Gene3D" id="3.40.50.300">
    <property type="entry name" value="P-loop containing nucleotide triphosphate hydrolases"/>
    <property type="match status" value="1"/>
</dbReference>
<sequence length="215" mass="22908">MSLHTIVSASRFVSLEGGEGAGKSTVLNALAAALQETGEQVVCTREPGGSPLAERIRELLLTQTDDSPTAEAELLLMFASRAQHVQRVIAPALASGAWVLSDRFTDASYAYQGAARGIDVSTITHLEKRFVGVQPGLTLLLDVPVDVGRARASGRGTPDRIEREKDGFFQVVRDAYVARAHAEPQRFRVVDATLSPVEVAGAAVAHLQAYMGDIA</sequence>
<evidence type="ECO:0000256" key="2">
    <source>
        <dbReference type="ARBA" id="ARBA00012980"/>
    </source>
</evidence>
<comment type="similarity">
    <text evidence="1 11">Belongs to the thymidylate kinase family.</text>
</comment>
<dbReference type="HAMAP" id="MF_00165">
    <property type="entry name" value="Thymidylate_kinase"/>
    <property type="match status" value="1"/>
</dbReference>
<dbReference type="InterPro" id="IPR027417">
    <property type="entry name" value="P-loop_NTPase"/>
</dbReference>
<feature type="binding site" evidence="11">
    <location>
        <begin position="17"/>
        <end position="24"/>
    </location>
    <ligand>
        <name>ATP</name>
        <dbReference type="ChEBI" id="CHEBI:30616"/>
    </ligand>
</feature>
<keyword evidence="5 11" id="KW-0545">Nucleotide biosynthesis</keyword>
<evidence type="ECO:0000256" key="7">
    <source>
        <dbReference type="ARBA" id="ARBA00022777"/>
    </source>
</evidence>
<dbReference type="SUPFAM" id="SSF52540">
    <property type="entry name" value="P-loop containing nucleoside triphosphate hydrolases"/>
    <property type="match status" value="1"/>
</dbReference>